<dbReference type="PATRIC" id="fig|270498.16.peg.510"/>
<protein>
    <recommendedName>
        <fullName evidence="6">Aminotransferase</fullName>
        <ecNumber evidence="6">2.6.1.-</ecNumber>
    </recommendedName>
</protein>
<evidence type="ECO:0000313" key="8">
    <source>
        <dbReference type="EMBL" id="KKI51747.1"/>
    </source>
</evidence>
<dbReference type="GO" id="GO:0030170">
    <property type="term" value="F:pyridoxal phosphate binding"/>
    <property type="evidence" value="ECO:0007669"/>
    <property type="project" value="InterPro"/>
</dbReference>
<evidence type="ECO:0000256" key="6">
    <source>
        <dbReference type="RuleBase" id="RU000481"/>
    </source>
</evidence>
<name>A0A0M2NMV0_9FIRM</name>
<comment type="caution">
    <text evidence="8">The sequence shown here is derived from an EMBL/GenBank/DDBJ whole genome shotgun (WGS) entry which is preliminary data.</text>
</comment>
<accession>A0A0M2NMV0</accession>
<keyword evidence="5" id="KW-0663">Pyridoxal phosphate</keyword>
<dbReference type="RefSeq" id="WP_046442812.1">
    <property type="nucleotide sequence ID" value="NZ_JAXDTA010000231.1"/>
</dbReference>
<evidence type="ECO:0000256" key="3">
    <source>
        <dbReference type="ARBA" id="ARBA00022576"/>
    </source>
</evidence>
<gene>
    <name evidence="8" type="ORF">CHK_0914</name>
</gene>
<dbReference type="PROSITE" id="PS00105">
    <property type="entry name" value="AA_TRANSFER_CLASS_1"/>
    <property type="match status" value="1"/>
</dbReference>
<dbReference type="SUPFAM" id="SSF53383">
    <property type="entry name" value="PLP-dependent transferases"/>
    <property type="match status" value="1"/>
</dbReference>
<comment type="similarity">
    <text evidence="2 6">Belongs to the class-I pyridoxal-phosphate-dependent aminotransferase family.</text>
</comment>
<reference evidence="8 9" key="1">
    <citation type="submission" date="2015-04" db="EMBL/GenBank/DDBJ databases">
        <title>Draft genome sequence of bacteremic isolate Catabacter hongkongensis type strain HKU16T.</title>
        <authorList>
            <person name="Lau S.K."/>
            <person name="Teng J.L."/>
            <person name="Huang Y."/>
            <person name="Curreem S.O."/>
            <person name="Tsui S.K."/>
            <person name="Woo P.C."/>
        </authorList>
    </citation>
    <scope>NUCLEOTIDE SEQUENCE [LARGE SCALE GENOMIC DNA]</scope>
    <source>
        <strain evidence="8 9">HKU16</strain>
    </source>
</reference>
<dbReference type="AlphaFoldDB" id="A0A0M2NMV0"/>
<dbReference type="InterPro" id="IPR004838">
    <property type="entry name" value="NHTrfase_class1_PyrdxlP-BS"/>
</dbReference>
<keyword evidence="9" id="KW-1185">Reference proteome</keyword>
<dbReference type="OrthoDB" id="9802328at2"/>
<dbReference type="Pfam" id="PF00155">
    <property type="entry name" value="Aminotran_1_2"/>
    <property type="match status" value="1"/>
</dbReference>
<dbReference type="Proteomes" id="UP000034076">
    <property type="component" value="Unassembled WGS sequence"/>
</dbReference>
<dbReference type="GO" id="GO:0006520">
    <property type="term" value="P:amino acid metabolic process"/>
    <property type="evidence" value="ECO:0007669"/>
    <property type="project" value="InterPro"/>
</dbReference>
<organism evidence="8 9">
    <name type="scientific">Christensenella hongkongensis</name>
    <dbReference type="NCBI Taxonomy" id="270498"/>
    <lineage>
        <taxon>Bacteria</taxon>
        <taxon>Bacillati</taxon>
        <taxon>Bacillota</taxon>
        <taxon>Clostridia</taxon>
        <taxon>Christensenellales</taxon>
        <taxon>Christensenellaceae</taxon>
        <taxon>Christensenella</taxon>
    </lineage>
</organism>
<dbReference type="Gene3D" id="3.90.1150.10">
    <property type="entry name" value="Aspartate Aminotransferase, domain 1"/>
    <property type="match status" value="1"/>
</dbReference>
<comment type="cofactor">
    <cofactor evidence="1 6">
        <name>pyridoxal 5'-phosphate</name>
        <dbReference type="ChEBI" id="CHEBI:597326"/>
    </cofactor>
</comment>
<dbReference type="PANTHER" id="PTHR46383:SF3">
    <property type="entry name" value="ASPARTATE AMINOTRANSFERASE-RELATED"/>
    <property type="match status" value="1"/>
</dbReference>
<dbReference type="STRING" id="270498.CHK_0914"/>
<dbReference type="InterPro" id="IPR015421">
    <property type="entry name" value="PyrdxlP-dep_Trfase_major"/>
</dbReference>
<dbReference type="CDD" id="cd00609">
    <property type="entry name" value="AAT_like"/>
    <property type="match status" value="1"/>
</dbReference>
<dbReference type="InterPro" id="IPR015422">
    <property type="entry name" value="PyrdxlP-dep_Trfase_small"/>
</dbReference>
<keyword evidence="3 6" id="KW-0032">Aminotransferase</keyword>
<dbReference type="FunFam" id="3.40.640.10:FF:000033">
    <property type="entry name" value="Aspartate aminotransferase"/>
    <property type="match status" value="1"/>
</dbReference>
<evidence type="ECO:0000313" key="9">
    <source>
        <dbReference type="Proteomes" id="UP000034076"/>
    </source>
</evidence>
<dbReference type="GO" id="GO:0008483">
    <property type="term" value="F:transaminase activity"/>
    <property type="evidence" value="ECO:0007669"/>
    <property type="project" value="UniProtKB-KW"/>
</dbReference>
<dbReference type="InterPro" id="IPR050596">
    <property type="entry name" value="AspAT/PAT-like"/>
</dbReference>
<feature type="domain" description="Aminotransferase class I/classII large" evidence="7">
    <location>
        <begin position="28"/>
        <end position="382"/>
    </location>
</feature>
<dbReference type="EC" id="2.6.1.-" evidence="6"/>
<dbReference type="EMBL" id="LAYJ01000068">
    <property type="protein sequence ID" value="KKI51747.1"/>
    <property type="molecule type" value="Genomic_DNA"/>
</dbReference>
<evidence type="ECO:0000259" key="7">
    <source>
        <dbReference type="Pfam" id="PF00155"/>
    </source>
</evidence>
<proteinExistence type="inferred from homology"/>
<evidence type="ECO:0000256" key="1">
    <source>
        <dbReference type="ARBA" id="ARBA00001933"/>
    </source>
</evidence>
<dbReference type="PANTHER" id="PTHR46383">
    <property type="entry name" value="ASPARTATE AMINOTRANSFERASE"/>
    <property type="match status" value="1"/>
</dbReference>
<keyword evidence="4 6" id="KW-0808">Transferase</keyword>
<dbReference type="InterPro" id="IPR004839">
    <property type="entry name" value="Aminotransferase_I/II_large"/>
</dbReference>
<dbReference type="Gene3D" id="3.40.640.10">
    <property type="entry name" value="Type I PLP-dependent aspartate aminotransferase-like (Major domain)"/>
    <property type="match status" value="1"/>
</dbReference>
<evidence type="ECO:0000256" key="2">
    <source>
        <dbReference type="ARBA" id="ARBA00007441"/>
    </source>
</evidence>
<evidence type="ECO:0000256" key="5">
    <source>
        <dbReference type="ARBA" id="ARBA00022898"/>
    </source>
</evidence>
<evidence type="ECO:0000256" key="4">
    <source>
        <dbReference type="ARBA" id="ARBA00022679"/>
    </source>
</evidence>
<dbReference type="InterPro" id="IPR015424">
    <property type="entry name" value="PyrdxlP-dep_Trfase"/>
</dbReference>
<sequence length="391" mass="43262">MRNFIAKTVEEMPPSGIRKFFDIASEMKDIISLSVGEPDFVTPWNVREAAIASIERGFTHYTSNHGNPALRKLICRYLDERYGIGYDWKSQTIVTVGASEALDLAFRALIEPGDEILVPAPSYVSYMPGVTFSGGVAVPIETKECDAFTVTPKALEAAITSKTKAIILPYPNNPTGAIMTKEQLCALTDIIERHDLFVISDEIYSELTYDGRHCSIASLPGMYERTVVINGFSKAFAMTGFRLGYAAGPADMIAAMVKIHQYFMLCAPTMSQHAGEEALRHELDSGFAQVGKMVSDYNRRRTFVYNSFQKMGLSCFEPKGAFYVFPNISGMGMTSEEFCHKLINEKHVACVPGTAFGAAGEGFMRCSYASSMDNLKEALKRIAEFVEECRK</sequence>